<reference evidence="1 2" key="5">
    <citation type="journal article" date="2019" name="Gigascience">
        <title>A chromosome-scale genome assembly of cucumber (Cucumis sativus L.).</title>
        <authorList>
            <person name="Li Q."/>
            <person name="Li H."/>
            <person name="Huang W."/>
            <person name="Xu Y."/>
            <person name="Zhou Q."/>
            <person name="Wang S."/>
            <person name="Ruan J."/>
            <person name="Huang S."/>
            <person name="Zhang Z."/>
        </authorList>
    </citation>
    <scope>NUCLEOTIDE SEQUENCE [LARGE SCALE GENOMIC DNA]</scope>
    <source>
        <strain evidence="2">cv. 9930</strain>
        <tissue evidence="1">Leaf</tissue>
    </source>
</reference>
<reference evidence="1 2" key="3">
    <citation type="journal article" date="2010" name="BMC Genomics">
        <title>Transcriptome sequencing and comparative analysis of cucumber flowers with different sex types.</title>
        <authorList>
            <person name="Guo S."/>
            <person name="Zheng Y."/>
            <person name="Joung J.G."/>
            <person name="Liu S."/>
            <person name="Zhang Z."/>
            <person name="Crasta O.R."/>
            <person name="Sobral B.W."/>
            <person name="Xu Y."/>
            <person name="Huang S."/>
            <person name="Fei Z."/>
        </authorList>
    </citation>
    <scope>NUCLEOTIDE SEQUENCE [LARGE SCALE GENOMIC DNA]</scope>
    <source>
        <strain evidence="2">cv. 9930</strain>
        <tissue evidence="1">Leaf</tissue>
    </source>
</reference>
<proteinExistence type="predicted"/>
<gene>
    <name evidence="1" type="ORF">Csa_015440</name>
</gene>
<accession>A0ACB6HCD8</accession>
<comment type="caution">
    <text evidence="1">The sequence shown here is derived from an EMBL/GenBank/DDBJ whole genome shotgun (WGS) entry which is preliminary data.</text>
</comment>
<dbReference type="Proteomes" id="UP000029981">
    <property type="component" value="Unassembled WGS sequence"/>
</dbReference>
<dbReference type="EMBL" id="ACHR03000010">
    <property type="protein sequence ID" value="KAE8637550.1"/>
    <property type="molecule type" value="Genomic_DNA"/>
</dbReference>
<reference evidence="1 2" key="2">
    <citation type="journal article" date="2009" name="PLoS ONE">
        <title>An integrated genetic and cytogenetic map of the cucumber genome.</title>
        <authorList>
            <person name="Ren Y."/>
            <person name="Zhang Z."/>
            <person name="Liu J."/>
            <person name="Staub J.E."/>
            <person name="Han Y."/>
            <person name="Cheng Z."/>
            <person name="Li X."/>
            <person name="Lu J."/>
            <person name="Miao H."/>
            <person name="Kang H."/>
            <person name="Xie B."/>
            <person name="Gu X."/>
            <person name="Wang X."/>
            <person name="Du Y."/>
            <person name="Jin W."/>
            <person name="Huang S."/>
        </authorList>
    </citation>
    <scope>NUCLEOTIDE SEQUENCE [LARGE SCALE GENOMIC DNA]</scope>
    <source>
        <strain evidence="2">cv. 9930</strain>
        <tissue evidence="1">Leaf</tissue>
    </source>
</reference>
<evidence type="ECO:0000313" key="1">
    <source>
        <dbReference type="EMBL" id="KAE8637550.1"/>
    </source>
</evidence>
<evidence type="ECO:0000313" key="2">
    <source>
        <dbReference type="Proteomes" id="UP000029981"/>
    </source>
</evidence>
<reference evidence="1 2" key="1">
    <citation type="journal article" date="2009" name="Nat. Genet.">
        <title>The genome of the cucumber, Cucumis sativus L.</title>
        <authorList>
            <person name="Huang S."/>
            <person name="Li R."/>
            <person name="Zhang Z."/>
            <person name="Li L."/>
            <person name="Gu X."/>
            <person name="Fan W."/>
            <person name="Lucas W.J."/>
            <person name="Wang X."/>
            <person name="Xie B."/>
            <person name="Ni P."/>
            <person name="Ren Y."/>
            <person name="Zhu H."/>
            <person name="Li J."/>
            <person name="Lin K."/>
            <person name="Jin W."/>
            <person name="Fei Z."/>
            <person name="Li G."/>
            <person name="Staub J."/>
            <person name="Kilian A."/>
            <person name="van der Vossen E.A."/>
            <person name="Wu Y."/>
            <person name="Guo J."/>
            <person name="He J."/>
            <person name="Jia Z."/>
            <person name="Ren Y."/>
            <person name="Tian G."/>
            <person name="Lu Y."/>
            <person name="Ruan J."/>
            <person name="Qian W."/>
            <person name="Wang M."/>
            <person name="Huang Q."/>
            <person name="Li B."/>
            <person name="Xuan Z."/>
            <person name="Cao J."/>
            <person name="Asan"/>
            <person name="Wu Z."/>
            <person name="Zhang J."/>
            <person name="Cai Q."/>
            <person name="Bai Y."/>
            <person name="Zhao B."/>
            <person name="Han Y."/>
            <person name="Li Y."/>
            <person name="Li X."/>
            <person name="Wang S."/>
            <person name="Shi Q."/>
            <person name="Liu S."/>
            <person name="Cho W.K."/>
            <person name="Kim J.Y."/>
            <person name="Xu Y."/>
            <person name="Heller-Uszynska K."/>
            <person name="Miao H."/>
            <person name="Cheng Z."/>
            <person name="Zhang S."/>
            <person name="Wu J."/>
            <person name="Yang Y."/>
            <person name="Kang H."/>
            <person name="Li M."/>
            <person name="Liang H."/>
            <person name="Ren X."/>
            <person name="Shi Z."/>
            <person name="Wen M."/>
            <person name="Jian M."/>
            <person name="Yang H."/>
            <person name="Zhang G."/>
            <person name="Yang Z."/>
            <person name="Chen R."/>
            <person name="Liu S."/>
            <person name="Li J."/>
            <person name="Ma L."/>
            <person name="Liu H."/>
            <person name="Zhou Y."/>
            <person name="Zhao J."/>
            <person name="Fang X."/>
            <person name="Li G."/>
            <person name="Fang L."/>
            <person name="Li Y."/>
            <person name="Liu D."/>
            <person name="Zheng H."/>
            <person name="Zhang Y."/>
            <person name="Qin N."/>
            <person name="Li Z."/>
            <person name="Yang G."/>
            <person name="Yang S."/>
            <person name="Bolund L."/>
            <person name="Kristiansen K."/>
            <person name="Zheng H."/>
            <person name="Li S."/>
            <person name="Zhang X."/>
            <person name="Yang H."/>
            <person name="Wang J."/>
            <person name="Sun R."/>
            <person name="Zhang B."/>
            <person name="Jiang S."/>
            <person name="Wang J."/>
            <person name="Du Y."/>
            <person name="Li S."/>
        </authorList>
    </citation>
    <scope>NUCLEOTIDE SEQUENCE [LARGE SCALE GENOMIC DNA]</scope>
    <source>
        <strain evidence="2">cv. 9930</strain>
        <tissue evidence="1">Leaf</tissue>
    </source>
</reference>
<reference evidence="1 2" key="4">
    <citation type="journal article" date="2011" name="BMC Genomics">
        <title>RNA-Seq improves annotation of protein-coding genes in the cucumber genome.</title>
        <authorList>
            <person name="Li Z."/>
            <person name="Zhang Z."/>
            <person name="Yan P."/>
            <person name="Huang S."/>
            <person name="Fei Z."/>
            <person name="Lin K."/>
        </authorList>
    </citation>
    <scope>NUCLEOTIDE SEQUENCE [LARGE SCALE GENOMIC DNA]</scope>
    <source>
        <strain evidence="2">cv. 9930</strain>
        <tissue evidence="1">Leaf</tissue>
    </source>
</reference>
<organism evidence="1 2">
    <name type="scientific">Cucumis sativus</name>
    <name type="common">Cucumber</name>
    <dbReference type="NCBI Taxonomy" id="3659"/>
    <lineage>
        <taxon>Eukaryota</taxon>
        <taxon>Viridiplantae</taxon>
        <taxon>Streptophyta</taxon>
        <taxon>Embryophyta</taxon>
        <taxon>Tracheophyta</taxon>
        <taxon>Spermatophyta</taxon>
        <taxon>Magnoliopsida</taxon>
        <taxon>eudicotyledons</taxon>
        <taxon>Gunneridae</taxon>
        <taxon>Pentapetalae</taxon>
        <taxon>rosids</taxon>
        <taxon>fabids</taxon>
        <taxon>Cucurbitales</taxon>
        <taxon>Cucurbitaceae</taxon>
        <taxon>Benincaseae</taxon>
        <taxon>Cucumis</taxon>
    </lineage>
</organism>
<name>A0ACB6HCD8_CUCSA</name>
<sequence>ETRRPTAAANGREEDGGVVAAHGRKEKRTVGAVAARTERRGRSVAAVAGCERKENGRDGRTGGRRK</sequence>
<protein>
    <submittedName>
        <fullName evidence="1">Uncharacterized protein</fullName>
    </submittedName>
</protein>
<feature type="non-terminal residue" evidence="1">
    <location>
        <position position="1"/>
    </location>
</feature>
<keyword evidence="2" id="KW-1185">Reference proteome</keyword>